<comment type="caution">
    <text evidence="2">The sequence shown here is derived from an EMBL/GenBank/DDBJ whole genome shotgun (WGS) entry which is preliminary data.</text>
</comment>
<dbReference type="Proteomes" id="UP000009170">
    <property type="component" value="Unassembled WGS sequence"/>
</dbReference>
<name>A0A090M5M0_OSTTA</name>
<protein>
    <submittedName>
        <fullName evidence="2">Uncharacterized protein</fullName>
    </submittedName>
</protein>
<accession>A0A090M5M0</accession>
<dbReference type="InParanoid" id="A0A090M5M0"/>
<gene>
    <name evidence="2" type="ORF">OT_ostta11g00605</name>
</gene>
<dbReference type="AlphaFoldDB" id="A0A090M5M0"/>
<feature type="region of interest" description="Disordered" evidence="1">
    <location>
        <begin position="71"/>
        <end position="136"/>
    </location>
</feature>
<dbReference type="KEGG" id="ota:OT_ostta11g00605"/>
<dbReference type="EMBL" id="CAID01000011">
    <property type="protein sequence ID" value="CEF99545.1"/>
    <property type="molecule type" value="Genomic_DNA"/>
</dbReference>
<organism evidence="2 3">
    <name type="scientific">Ostreococcus tauri</name>
    <name type="common">Marine green alga</name>
    <dbReference type="NCBI Taxonomy" id="70448"/>
    <lineage>
        <taxon>Eukaryota</taxon>
        <taxon>Viridiplantae</taxon>
        <taxon>Chlorophyta</taxon>
        <taxon>Mamiellophyceae</taxon>
        <taxon>Mamiellales</taxon>
        <taxon>Bathycoccaceae</taxon>
        <taxon>Ostreococcus</taxon>
    </lineage>
</organism>
<evidence type="ECO:0000313" key="3">
    <source>
        <dbReference type="Proteomes" id="UP000009170"/>
    </source>
</evidence>
<sequence length="226" mass="24376">MPSEPRPTRASARKSRDARADSLDGRRRGDASTRFAIGACSFLLGLMIGKRTQNARVDDEEDDPVREITSVEALLKHPAMREVGTPPSTRKLKERRGAARAKNNRGGSDETTSARDDDARVDESDATDESHTLDGHHRIEQVAWDADVRSMSIQHGLELETKRVGSSVGAFLDPTFDTSSAAAAVAAFDSYLELSESKDAANASVTFDVSEDDNATSLRADVTGVA</sequence>
<dbReference type="GeneID" id="34946227"/>
<reference evidence="2 3" key="2">
    <citation type="journal article" date="2014" name="BMC Genomics">
        <title>An improved genome of the model marine alga Ostreococcus tauri unfolds by assessing Illumina de novo assemblies.</title>
        <authorList>
            <person name="Blanc-Mathieu R."/>
            <person name="Verhelst B."/>
            <person name="Derelle E."/>
            <person name="Rombauts S."/>
            <person name="Bouget F.Y."/>
            <person name="Carre I."/>
            <person name="Chateau A."/>
            <person name="Eyre-Walker A."/>
            <person name="Grimsley N."/>
            <person name="Moreau H."/>
            <person name="Piegu B."/>
            <person name="Rivals E."/>
            <person name="Schackwitz W."/>
            <person name="Van de Peer Y."/>
            <person name="Piganeau G."/>
        </authorList>
    </citation>
    <scope>NUCLEOTIDE SEQUENCE [LARGE SCALE GENOMIC DNA]</scope>
    <source>
        <strain evidence="3">OTTH 0595 / CCAP 157/2 / RCC745</strain>
    </source>
</reference>
<feature type="compositionally biased region" description="Basic residues" evidence="1">
    <location>
        <begin position="90"/>
        <end position="103"/>
    </location>
</feature>
<feature type="region of interest" description="Disordered" evidence="1">
    <location>
        <begin position="1"/>
        <end position="31"/>
    </location>
</feature>
<feature type="compositionally biased region" description="Basic and acidic residues" evidence="1">
    <location>
        <begin position="14"/>
        <end position="31"/>
    </location>
</feature>
<reference evidence="3" key="1">
    <citation type="journal article" date="2006" name="Proc. Natl. Acad. Sci. U.S.A.">
        <title>Genome analysis of the smallest free-living eukaryote Ostreococcus tauri unveils many unique features.</title>
        <authorList>
            <person name="Derelle E."/>
            <person name="Ferraz C."/>
            <person name="Rombauts S."/>
            <person name="Rouze P."/>
            <person name="Worden A.Z."/>
            <person name="Robbens S."/>
            <person name="Partensky F."/>
            <person name="Degroeve S."/>
            <person name="Echeynie S."/>
            <person name="Cooke R."/>
            <person name="Saeys Y."/>
            <person name="Wuyts J."/>
            <person name="Jabbari K."/>
            <person name="Bowler C."/>
            <person name="Panaud O."/>
            <person name="Piegu B."/>
            <person name="Ball S.G."/>
            <person name="Ral J.-P."/>
            <person name="Bouget F.-Y."/>
            <person name="Piganeau G."/>
            <person name="De Baets B."/>
            <person name="Picard A."/>
            <person name="Delseny M."/>
            <person name="Demaille J."/>
            <person name="Van de Peer Y."/>
            <person name="Moreau H."/>
        </authorList>
    </citation>
    <scope>NUCLEOTIDE SEQUENCE [LARGE SCALE GENOMIC DNA]</scope>
    <source>
        <strain evidence="3">OTTH 0595 / CCAP 157/2 / RCC745</strain>
    </source>
</reference>
<feature type="compositionally biased region" description="Basic and acidic residues" evidence="1">
    <location>
        <begin position="112"/>
        <end position="136"/>
    </location>
</feature>
<evidence type="ECO:0000256" key="1">
    <source>
        <dbReference type="SAM" id="MobiDB-lite"/>
    </source>
</evidence>
<proteinExistence type="predicted"/>
<dbReference type="RefSeq" id="XP_022839895.1">
    <property type="nucleotide sequence ID" value="XM_022982951.1"/>
</dbReference>
<evidence type="ECO:0000313" key="2">
    <source>
        <dbReference type="EMBL" id="CEF99545.1"/>
    </source>
</evidence>
<keyword evidence="3" id="KW-1185">Reference proteome</keyword>